<dbReference type="Proteomes" id="UP000694941">
    <property type="component" value="Unplaced"/>
</dbReference>
<keyword evidence="1" id="KW-0812">Transmembrane</keyword>
<feature type="transmembrane region" description="Helical" evidence="1">
    <location>
        <begin position="134"/>
        <end position="152"/>
    </location>
</feature>
<proteinExistence type="predicted"/>
<reference evidence="3" key="1">
    <citation type="submission" date="2025-08" db="UniProtKB">
        <authorList>
            <consortium name="RefSeq"/>
        </authorList>
    </citation>
    <scope>IDENTIFICATION</scope>
    <source>
        <tissue evidence="3">Muscle</tissue>
    </source>
</reference>
<dbReference type="RefSeq" id="XP_022248724.1">
    <property type="nucleotide sequence ID" value="XM_022393016.1"/>
</dbReference>
<keyword evidence="1" id="KW-1133">Transmembrane helix</keyword>
<dbReference type="PANTHER" id="PTHR33053">
    <property type="entry name" value="PROTEIN, PUTATIVE-RELATED"/>
    <property type="match status" value="1"/>
</dbReference>
<evidence type="ECO:0000313" key="2">
    <source>
        <dbReference type="Proteomes" id="UP000694941"/>
    </source>
</evidence>
<accession>A0ABM1SYL8</accession>
<evidence type="ECO:0000313" key="3">
    <source>
        <dbReference type="RefSeq" id="XP_022248724.1"/>
    </source>
</evidence>
<keyword evidence="2" id="KW-1185">Reference proteome</keyword>
<dbReference type="GeneID" id="106465177"/>
<gene>
    <name evidence="3" type="primary">LOC106465177</name>
</gene>
<dbReference type="PANTHER" id="PTHR33053:SF24">
    <property type="entry name" value="TRANSPOSASE DOMAIN-CONTAINING PROTEIN"/>
    <property type="match status" value="1"/>
</dbReference>
<feature type="transmembrane region" description="Helical" evidence="1">
    <location>
        <begin position="207"/>
        <end position="228"/>
    </location>
</feature>
<sequence>MRKRNPNIQDVDIILLQINIDDIPVFMSTNSQFWPILGKLVKPFVGDSFVIGLYFGEKKSGNFEFLLKDIIYCQITYTLCEKCTQHGVWAGRMTFAEVIAPLCTDVSFVEMADEEHHLRPSPLLHTGLRMVTQFALDYMHLVCLGVMRYLILMWMKHPLNCRQGINIITSISSIIVNMKALLPKEFARKPRSLFEVKRWKATELRKFLFYIGPVALAGKLSCMLYHYFMLIFVGIYKLPKKKEICVLYNDLPVLFV</sequence>
<name>A0ABM1SYL8_LIMPO</name>
<evidence type="ECO:0000256" key="1">
    <source>
        <dbReference type="SAM" id="Phobius"/>
    </source>
</evidence>
<keyword evidence="1" id="KW-0472">Membrane</keyword>
<organism evidence="2 3">
    <name type="scientific">Limulus polyphemus</name>
    <name type="common">Atlantic horseshoe crab</name>
    <dbReference type="NCBI Taxonomy" id="6850"/>
    <lineage>
        <taxon>Eukaryota</taxon>
        <taxon>Metazoa</taxon>
        <taxon>Ecdysozoa</taxon>
        <taxon>Arthropoda</taxon>
        <taxon>Chelicerata</taxon>
        <taxon>Merostomata</taxon>
        <taxon>Xiphosura</taxon>
        <taxon>Limulidae</taxon>
        <taxon>Limulus</taxon>
    </lineage>
</organism>
<protein>
    <submittedName>
        <fullName evidence="3">Uncharacterized protein LOC106465177</fullName>
    </submittedName>
</protein>